<gene>
    <name evidence="2" type="ORF">BDDG_12138</name>
</gene>
<protein>
    <submittedName>
        <fullName evidence="2">Uncharacterized protein</fullName>
    </submittedName>
</protein>
<evidence type="ECO:0000256" key="1">
    <source>
        <dbReference type="SAM" id="MobiDB-lite"/>
    </source>
</evidence>
<dbReference type="AlphaFoldDB" id="A0A0J9EQJ1"/>
<dbReference type="EMBL" id="GG749425">
    <property type="protein sequence ID" value="KMW67470.1"/>
    <property type="molecule type" value="Genomic_DNA"/>
</dbReference>
<accession>A0A0J9EQJ1</accession>
<reference evidence="2" key="1">
    <citation type="submission" date="2010-03" db="EMBL/GenBank/DDBJ databases">
        <title>Annotation of Blastomyces dermatitidis strain ATCC 18188.</title>
        <authorList>
            <consortium name="The Broad Institute Genome Sequencing Platform"/>
            <consortium name="Broad Institute Genome Sequencing Center for Infectious Disease."/>
            <person name="Cuomo C."/>
            <person name="Klein B."/>
            <person name="Sullivan T."/>
            <person name="Heitman J."/>
            <person name="Young S."/>
            <person name="Zeng Q."/>
            <person name="Gargeya S."/>
            <person name="Alvarado L."/>
            <person name="Berlin A.M."/>
            <person name="Chapman S.B."/>
            <person name="Chen Z."/>
            <person name="Freedman E."/>
            <person name="Gellesch M."/>
            <person name="Goldberg J."/>
            <person name="Griggs A."/>
            <person name="Gujja S."/>
            <person name="Heilman E."/>
            <person name="Heiman D."/>
            <person name="Howarth C."/>
            <person name="Mehta T."/>
            <person name="Neiman D."/>
            <person name="Pearson M."/>
            <person name="Roberts A."/>
            <person name="Saif S."/>
            <person name="Shea T."/>
            <person name="Shenoy N."/>
            <person name="Sisk P."/>
            <person name="Stolte C."/>
            <person name="Sykes S."/>
            <person name="White J."/>
            <person name="Yandava C."/>
            <person name="Haas B."/>
            <person name="Nusbaum C."/>
            <person name="Birren B."/>
        </authorList>
    </citation>
    <scope>NUCLEOTIDE SEQUENCE</scope>
    <source>
        <strain evidence="2">ATCC 18188</strain>
    </source>
</reference>
<sequence length="77" mass="8892">MEYHYISVIRDPASPDIPDGWILKSPDAEFWRVRRTVNVQLPAVWESQAIAWNGPEKGEKEIVGQNPDQARDRGYQL</sequence>
<evidence type="ECO:0000313" key="2">
    <source>
        <dbReference type="EMBL" id="KMW67470.1"/>
    </source>
</evidence>
<name>A0A0J9EQJ1_AJEDA</name>
<proteinExistence type="predicted"/>
<dbReference type="Proteomes" id="UP000007802">
    <property type="component" value="Unassembled WGS sequence"/>
</dbReference>
<feature type="region of interest" description="Disordered" evidence="1">
    <location>
        <begin position="55"/>
        <end position="77"/>
    </location>
</feature>
<organism evidence="2">
    <name type="scientific">Ajellomyces dermatitidis (strain ATCC 18188 / CBS 674.68)</name>
    <name type="common">Blastomyces dermatitidis</name>
    <dbReference type="NCBI Taxonomy" id="653446"/>
    <lineage>
        <taxon>Eukaryota</taxon>
        <taxon>Fungi</taxon>
        <taxon>Dikarya</taxon>
        <taxon>Ascomycota</taxon>
        <taxon>Pezizomycotina</taxon>
        <taxon>Eurotiomycetes</taxon>
        <taxon>Eurotiomycetidae</taxon>
        <taxon>Onygenales</taxon>
        <taxon>Ajellomycetaceae</taxon>
        <taxon>Blastomyces</taxon>
    </lineage>
</organism>